<organism evidence="1 2">
    <name type="scientific">Eleusine coracana subsp. coracana</name>
    <dbReference type="NCBI Taxonomy" id="191504"/>
    <lineage>
        <taxon>Eukaryota</taxon>
        <taxon>Viridiplantae</taxon>
        <taxon>Streptophyta</taxon>
        <taxon>Embryophyta</taxon>
        <taxon>Tracheophyta</taxon>
        <taxon>Spermatophyta</taxon>
        <taxon>Magnoliopsida</taxon>
        <taxon>Liliopsida</taxon>
        <taxon>Poales</taxon>
        <taxon>Poaceae</taxon>
        <taxon>PACMAD clade</taxon>
        <taxon>Chloridoideae</taxon>
        <taxon>Cynodonteae</taxon>
        <taxon>Eleusininae</taxon>
        <taxon>Eleusine</taxon>
    </lineage>
</organism>
<name>A0AAV5C5V0_ELECO</name>
<gene>
    <name evidence="1" type="primary">ga10097</name>
    <name evidence="1" type="ORF">PR202_ga10097</name>
</gene>
<keyword evidence="2" id="KW-1185">Reference proteome</keyword>
<reference evidence="1" key="2">
    <citation type="submission" date="2021-12" db="EMBL/GenBank/DDBJ databases">
        <title>Resequencing data analysis of finger millet.</title>
        <authorList>
            <person name="Hatakeyama M."/>
            <person name="Aluri S."/>
            <person name="Balachadran M.T."/>
            <person name="Sivarajan S.R."/>
            <person name="Poveda L."/>
            <person name="Shimizu-Inatsugi R."/>
            <person name="Schlapbach R."/>
            <person name="Sreeman S.M."/>
            <person name="Shimizu K.K."/>
        </authorList>
    </citation>
    <scope>NUCLEOTIDE SEQUENCE</scope>
</reference>
<reference evidence="1" key="1">
    <citation type="journal article" date="2018" name="DNA Res.">
        <title>Multiple hybrid de novo genome assembly of finger millet, an orphan allotetraploid crop.</title>
        <authorList>
            <person name="Hatakeyama M."/>
            <person name="Aluri S."/>
            <person name="Balachadran M.T."/>
            <person name="Sivarajan S.R."/>
            <person name="Patrignani A."/>
            <person name="Gruter S."/>
            <person name="Poveda L."/>
            <person name="Shimizu-Inatsugi R."/>
            <person name="Baeten J."/>
            <person name="Francoijs K.J."/>
            <person name="Nataraja K.N."/>
            <person name="Reddy Y.A.N."/>
            <person name="Phadnis S."/>
            <person name="Ravikumar R.L."/>
            <person name="Schlapbach R."/>
            <person name="Sreeman S.M."/>
            <person name="Shimizu K.K."/>
        </authorList>
    </citation>
    <scope>NUCLEOTIDE SEQUENCE</scope>
</reference>
<sequence>MASASRLLQPAPPSAALLQCQRARLAVPRLRCRVSATLPSLGASVALLERGDAAGIAMREFVTLDELRAAVNLRIRTFYEYASAE</sequence>
<comment type="caution">
    <text evidence="1">The sequence shown here is derived from an EMBL/GenBank/DDBJ whole genome shotgun (WGS) entry which is preliminary data.</text>
</comment>
<dbReference type="EMBL" id="BQKI01000004">
    <property type="protein sequence ID" value="GJM93534.1"/>
    <property type="molecule type" value="Genomic_DNA"/>
</dbReference>
<dbReference type="AlphaFoldDB" id="A0AAV5C5V0"/>
<proteinExistence type="predicted"/>
<protein>
    <submittedName>
        <fullName evidence="1">Uncharacterized protein</fullName>
    </submittedName>
</protein>
<accession>A0AAV5C5V0</accession>
<evidence type="ECO:0000313" key="1">
    <source>
        <dbReference type="EMBL" id="GJM93534.1"/>
    </source>
</evidence>
<dbReference type="Proteomes" id="UP001054889">
    <property type="component" value="Unassembled WGS sequence"/>
</dbReference>
<evidence type="ECO:0000313" key="2">
    <source>
        <dbReference type="Proteomes" id="UP001054889"/>
    </source>
</evidence>